<evidence type="ECO:0000256" key="6">
    <source>
        <dbReference type="SAM" id="MobiDB-lite"/>
    </source>
</evidence>
<dbReference type="PROSITE" id="PS00108">
    <property type="entry name" value="PROTEIN_KINASE_ST"/>
    <property type="match status" value="1"/>
</dbReference>
<reference evidence="8" key="1">
    <citation type="journal article" date="2023" name="Mol. Biol. Evol.">
        <title>Third-Generation Sequencing Reveals the Adaptive Role of the Epigenome in Three Deep-Sea Polychaetes.</title>
        <authorList>
            <person name="Perez M."/>
            <person name="Aroh O."/>
            <person name="Sun Y."/>
            <person name="Lan Y."/>
            <person name="Juniper S.K."/>
            <person name="Young C.R."/>
            <person name="Angers B."/>
            <person name="Qian P.Y."/>
        </authorList>
    </citation>
    <scope>NUCLEOTIDE SEQUENCE</scope>
    <source>
        <strain evidence="8">R07B-5</strain>
    </source>
</reference>
<keyword evidence="4" id="KW-0418">Kinase</keyword>
<dbReference type="InterPro" id="IPR000719">
    <property type="entry name" value="Prot_kinase_dom"/>
</dbReference>
<dbReference type="SMART" id="SM00220">
    <property type="entry name" value="S_TKc"/>
    <property type="match status" value="1"/>
</dbReference>
<keyword evidence="5" id="KW-0067">ATP-binding</keyword>
<dbReference type="Gene3D" id="3.30.200.20">
    <property type="entry name" value="Phosphorylase Kinase, domain 1"/>
    <property type="match status" value="1"/>
</dbReference>
<evidence type="ECO:0000313" key="9">
    <source>
        <dbReference type="Proteomes" id="UP001209878"/>
    </source>
</evidence>
<gene>
    <name evidence="8" type="ORF">NP493_710g00023</name>
</gene>
<accession>A0AAD9NMQ5</accession>
<keyword evidence="1" id="KW-0723">Serine/threonine-protein kinase</keyword>
<evidence type="ECO:0000256" key="5">
    <source>
        <dbReference type="ARBA" id="ARBA00022840"/>
    </source>
</evidence>
<dbReference type="PANTHER" id="PTHR24355:SF1">
    <property type="entry name" value="RIBOSOMAL PROTEIN S6 KINASE-RELATED PROTEIN"/>
    <property type="match status" value="1"/>
</dbReference>
<evidence type="ECO:0000256" key="3">
    <source>
        <dbReference type="ARBA" id="ARBA00022741"/>
    </source>
</evidence>
<dbReference type="EMBL" id="JAODUO010000712">
    <property type="protein sequence ID" value="KAK2175690.1"/>
    <property type="molecule type" value="Genomic_DNA"/>
</dbReference>
<feature type="domain" description="Protein kinase" evidence="7">
    <location>
        <begin position="53"/>
        <end position="309"/>
    </location>
</feature>
<proteinExistence type="predicted"/>
<dbReference type="InterPro" id="IPR011009">
    <property type="entry name" value="Kinase-like_dom_sf"/>
</dbReference>
<keyword evidence="3" id="KW-0547">Nucleotide-binding</keyword>
<comment type="caution">
    <text evidence="8">The sequence shown here is derived from an EMBL/GenBank/DDBJ whole genome shotgun (WGS) entry which is preliminary data.</text>
</comment>
<dbReference type="PANTHER" id="PTHR24355">
    <property type="entry name" value="G PROTEIN-COUPLED RECEPTOR KINASE/RIBOSOMAL PROTEIN S6 KINASE"/>
    <property type="match status" value="1"/>
</dbReference>
<dbReference type="InterPro" id="IPR045270">
    <property type="entry name" value="STKc_AGC"/>
</dbReference>
<evidence type="ECO:0000256" key="2">
    <source>
        <dbReference type="ARBA" id="ARBA00022679"/>
    </source>
</evidence>
<dbReference type="Gene3D" id="1.10.510.10">
    <property type="entry name" value="Transferase(Phosphotransferase) domain 1"/>
    <property type="match status" value="1"/>
</dbReference>
<dbReference type="GO" id="GO:0005524">
    <property type="term" value="F:ATP binding"/>
    <property type="evidence" value="ECO:0007669"/>
    <property type="project" value="UniProtKB-KW"/>
</dbReference>
<evidence type="ECO:0000256" key="4">
    <source>
        <dbReference type="ARBA" id="ARBA00022777"/>
    </source>
</evidence>
<dbReference type="InterPro" id="IPR008271">
    <property type="entry name" value="Ser/Thr_kinase_AS"/>
</dbReference>
<dbReference type="Proteomes" id="UP001209878">
    <property type="component" value="Unassembled WGS sequence"/>
</dbReference>
<protein>
    <recommendedName>
        <fullName evidence="7">Protein kinase domain-containing protein</fullName>
    </recommendedName>
</protein>
<evidence type="ECO:0000313" key="8">
    <source>
        <dbReference type="EMBL" id="KAK2175690.1"/>
    </source>
</evidence>
<dbReference type="CDD" id="cd05123">
    <property type="entry name" value="STKc_AGC"/>
    <property type="match status" value="1"/>
</dbReference>
<dbReference type="Pfam" id="PF00069">
    <property type="entry name" value="Pkinase"/>
    <property type="match status" value="1"/>
</dbReference>
<dbReference type="GO" id="GO:0004674">
    <property type="term" value="F:protein serine/threonine kinase activity"/>
    <property type="evidence" value="ECO:0007669"/>
    <property type="project" value="UniProtKB-KW"/>
</dbReference>
<sequence>MRKLARAAKKRQHDLNTSIPHRRKEYSTADVHFIDSLFLPTYPVKADIPNAHFEVLELIAQGAFGNVLKVRRLEDHTIYAMKAMRKSKVLLDRAVEQCNQEALIQAAVGDHAFIVKPHWFFQNKHDVFIVMDYVPRGELFTAWKRLEHFSEALVRICIAELAIAIDYLHNAGVIYRDLKMENILIDVNGHLQLIDFGLAKWLQHGGRTRTICGTLHYIAPEILSTWPYGHSVDWWSLGIMMYALLAGHFPVHGARDHAEMAKCVATHVYDLPADQPFSWQARKCTRKLLRRNPSSRMHDLKTLQKEAFFRELNFDSLLCKETSYSLLLSAFADGHEIGSPRYHSSIMDIFLNDSLLSAKQRCVSIDDDTDWPQFTDTMSRAMSVDTFLDTPQTQLNQSLVSEPHRDPRPRGQHQHMRLRSEDLGRHRHHRSSKKALSPTVWSALQQATGQQYYSQPKISRSTGALLNSSWQQQRQHRMRPLLTSASTNVSLDAMSDDALDRSVRITTLSF</sequence>
<dbReference type="PROSITE" id="PS50011">
    <property type="entry name" value="PROTEIN_KINASE_DOM"/>
    <property type="match status" value="1"/>
</dbReference>
<evidence type="ECO:0000259" key="7">
    <source>
        <dbReference type="PROSITE" id="PS50011"/>
    </source>
</evidence>
<feature type="region of interest" description="Disordered" evidence="6">
    <location>
        <begin position="396"/>
        <end position="438"/>
    </location>
</feature>
<dbReference type="SUPFAM" id="SSF56112">
    <property type="entry name" value="Protein kinase-like (PK-like)"/>
    <property type="match status" value="1"/>
</dbReference>
<dbReference type="AlphaFoldDB" id="A0AAD9NMQ5"/>
<keyword evidence="9" id="KW-1185">Reference proteome</keyword>
<organism evidence="8 9">
    <name type="scientific">Ridgeia piscesae</name>
    <name type="common">Tubeworm</name>
    <dbReference type="NCBI Taxonomy" id="27915"/>
    <lineage>
        <taxon>Eukaryota</taxon>
        <taxon>Metazoa</taxon>
        <taxon>Spiralia</taxon>
        <taxon>Lophotrochozoa</taxon>
        <taxon>Annelida</taxon>
        <taxon>Polychaeta</taxon>
        <taxon>Sedentaria</taxon>
        <taxon>Canalipalpata</taxon>
        <taxon>Sabellida</taxon>
        <taxon>Siboglinidae</taxon>
        <taxon>Ridgeia</taxon>
    </lineage>
</organism>
<name>A0AAD9NMQ5_RIDPI</name>
<keyword evidence="2" id="KW-0808">Transferase</keyword>
<evidence type="ECO:0000256" key="1">
    <source>
        <dbReference type="ARBA" id="ARBA00022527"/>
    </source>
</evidence>